<dbReference type="InterPro" id="IPR041682">
    <property type="entry name" value="AAA_14"/>
</dbReference>
<feature type="domain" description="AAA" evidence="1">
    <location>
        <begin position="18"/>
        <end position="133"/>
    </location>
</feature>
<proteinExistence type="predicted"/>
<evidence type="ECO:0000313" key="3">
    <source>
        <dbReference type="EMBL" id="MPM18998.1"/>
    </source>
</evidence>
<sequence>MINRAIQSQLLRLWESYPVVTITGPRQSGKTTLAQATFPDFRYVSLERPDIRRMAEADANAFLHSYPPPIIIDEIQRVPQLLSYIQVIVDESGKNGQYLLTGSHQPQLNAGVAQSLAGRTGLLRLLPLSIQELTEAGISLERDEYLFKGFMPRIYNNPLAPQTFYSDYFATYIDKDVRQMINVKNISAFETFIKLLAGRTGQLVNQSSLANDVGVSSNTIAEWISVLEASYIVFRLPCYYENFGKRLIKNQKLYFTEVGLVTWLLGIHDPAQVARDPLFGGLFENMVVVEAVKALLNAGLDPELIFFRDSAGNEVDLLFRKNHDRLVPVEIKGGMTWNKEFAANILKLRKLSPKFSDGFVIYGGDLTPEIDQIKFINFKNSAQIVD</sequence>
<gene>
    <name evidence="3" type="ORF">SDC9_65416</name>
</gene>
<dbReference type="Pfam" id="PF13635">
    <property type="entry name" value="DUF4143"/>
    <property type="match status" value="1"/>
</dbReference>
<reference evidence="3" key="1">
    <citation type="submission" date="2019-08" db="EMBL/GenBank/DDBJ databases">
        <authorList>
            <person name="Kucharzyk K."/>
            <person name="Murdoch R.W."/>
            <person name="Higgins S."/>
            <person name="Loffler F."/>
        </authorList>
    </citation>
    <scope>NUCLEOTIDE SEQUENCE</scope>
</reference>
<evidence type="ECO:0000259" key="1">
    <source>
        <dbReference type="Pfam" id="PF13173"/>
    </source>
</evidence>
<name>A0A644XTB1_9ZZZZ</name>
<feature type="domain" description="DUF4143" evidence="2">
    <location>
        <begin position="175"/>
        <end position="332"/>
    </location>
</feature>
<organism evidence="3">
    <name type="scientific">bioreactor metagenome</name>
    <dbReference type="NCBI Taxonomy" id="1076179"/>
    <lineage>
        <taxon>unclassified sequences</taxon>
        <taxon>metagenomes</taxon>
        <taxon>ecological metagenomes</taxon>
    </lineage>
</organism>
<dbReference type="PANTHER" id="PTHR43566:SF2">
    <property type="entry name" value="DUF4143 DOMAIN-CONTAINING PROTEIN"/>
    <property type="match status" value="1"/>
</dbReference>
<dbReference type="SUPFAM" id="SSF52540">
    <property type="entry name" value="P-loop containing nucleoside triphosphate hydrolases"/>
    <property type="match status" value="1"/>
</dbReference>
<dbReference type="PANTHER" id="PTHR43566">
    <property type="entry name" value="CONSERVED PROTEIN"/>
    <property type="match status" value="1"/>
</dbReference>
<evidence type="ECO:0000259" key="2">
    <source>
        <dbReference type="Pfam" id="PF13635"/>
    </source>
</evidence>
<dbReference type="InterPro" id="IPR027417">
    <property type="entry name" value="P-loop_NTPase"/>
</dbReference>
<accession>A0A644XTB1</accession>
<dbReference type="Pfam" id="PF13173">
    <property type="entry name" value="AAA_14"/>
    <property type="match status" value="1"/>
</dbReference>
<dbReference type="AlphaFoldDB" id="A0A644XTB1"/>
<comment type="caution">
    <text evidence="3">The sequence shown here is derived from an EMBL/GenBank/DDBJ whole genome shotgun (WGS) entry which is preliminary data.</text>
</comment>
<dbReference type="EMBL" id="VSSQ01003091">
    <property type="protein sequence ID" value="MPM18998.1"/>
    <property type="molecule type" value="Genomic_DNA"/>
</dbReference>
<protein>
    <recommendedName>
        <fullName evidence="4">AAA+ ATPase domain-containing protein</fullName>
    </recommendedName>
</protein>
<evidence type="ECO:0008006" key="4">
    <source>
        <dbReference type="Google" id="ProtNLM"/>
    </source>
</evidence>
<dbReference type="InterPro" id="IPR025420">
    <property type="entry name" value="DUF4143"/>
</dbReference>